<evidence type="ECO:0000313" key="3">
    <source>
        <dbReference type="Proteomes" id="UP000499080"/>
    </source>
</evidence>
<evidence type="ECO:0000313" key="2">
    <source>
        <dbReference type="EMBL" id="GBL82205.1"/>
    </source>
</evidence>
<organism evidence="2 3">
    <name type="scientific">Araneus ventricosus</name>
    <name type="common">Orbweaver spider</name>
    <name type="synonym">Epeira ventricosa</name>
    <dbReference type="NCBI Taxonomy" id="182803"/>
    <lineage>
        <taxon>Eukaryota</taxon>
        <taxon>Metazoa</taxon>
        <taxon>Ecdysozoa</taxon>
        <taxon>Arthropoda</taxon>
        <taxon>Chelicerata</taxon>
        <taxon>Arachnida</taxon>
        <taxon>Araneae</taxon>
        <taxon>Araneomorphae</taxon>
        <taxon>Entelegynae</taxon>
        <taxon>Araneoidea</taxon>
        <taxon>Araneidae</taxon>
        <taxon>Araneus</taxon>
    </lineage>
</organism>
<keyword evidence="3" id="KW-1185">Reference proteome</keyword>
<protein>
    <submittedName>
        <fullName evidence="2">Uncharacterized protein</fullName>
    </submittedName>
</protein>
<comment type="caution">
    <text evidence="2">The sequence shown here is derived from an EMBL/GenBank/DDBJ whole genome shotgun (WGS) entry which is preliminary data.</text>
</comment>
<sequence>MVKTSAAERKRKSRANQNEAKKLEVKLKSKNGMKALRLNRRGDKKIQTKEAEASKIRMRKMREKRKLESSTSQLPSTSAIPYSSPQMLGKAVRKIKKALPSSPRKKKAVVEKIASDLGLLISSHKTEKKMWTIKRYYGVCKSVLL</sequence>
<evidence type="ECO:0000256" key="1">
    <source>
        <dbReference type="SAM" id="MobiDB-lite"/>
    </source>
</evidence>
<reference evidence="2 3" key="1">
    <citation type="journal article" date="2019" name="Sci. Rep.">
        <title>Orb-weaving spider Araneus ventricosus genome elucidates the spidroin gene catalogue.</title>
        <authorList>
            <person name="Kono N."/>
            <person name="Nakamura H."/>
            <person name="Ohtoshi R."/>
            <person name="Moran D.A.P."/>
            <person name="Shinohara A."/>
            <person name="Yoshida Y."/>
            <person name="Fujiwara M."/>
            <person name="Mori M."/>
            <person name="Tomita M."/>
            <person name="Arakawa K."/>
        </authorList>
    </citation>
    <scope>NUCLEOTIDE SEQUENCE [LARGE SCALE GENOMIC DNA]</scope>
</reference>
<dbReference type="OrthoDB" id="10062343at2759"/>
<accession>A0A4Y2ASQ9</accession>
<proteinExistence type="predicted"/>
<feature type="compositionally biased region" description="Polar residues" evidence="1">
    <location>
        <begin position="69"/>
        <end position="86"/>
    </location>
</feature>
<feature type="compositionally biased region" description="Basic and acidic residues" evidence="1">
    <location>
        <begin position="40"/>
        <end position="55"/>
    </location>
</feature>
<feature type="region of interest" description="Disordered" evidence="1">
    <location>
        <begin position="1"/>
        <end position="86"/>
    </location>
</feature>
<name>A0A4Y2ASQ9_ARAVE</name>
<dbReference type="Proteomes" id="UP000499080">
    <property type="component" value="Unassembled WGS sequence"/>
</dbReference>
<dbReference type="AlphaFoldDB" id="A0A4Y2ASQ9"/>
<gene>
    <name evidence="2" type="ORF">AVEN_252395_1</name>
</gene>
<dbReference type="EMBL" id="BGPR01000028">
    <property type="protein sequence ID" value="GBL82205.1"/>
    <property type="molecule type" value="Genomic_DNA"/>
</dbReference>